<accession>A0AA41UJJ5</accession>
<dbReference type="InterPro" id="IPR029028">
    <property type="entry name" value="Alpha/beta_knot_MTases"/>
</dbReference>
<name>A0AA41UJJ5_9BACT</name>
<sequence length="187" mass="20016">MALIHHPVVDKNGAPITAAVTALDLHDIARAARTYGAAPFYVVTPLADQQALVDEILEHWVHGAGAHYNPDRKAALALIKTVPTLAAAVTDMAARHGMAPLTVATSARMRVDDLSCADLRQKARGRRPLLLLFGTAWGLADEVLEQADHRLTPIQGAGDYNHLSVRSAVAILLDRILGEDRSTAVAE</sequence>
<dbReference type="InterPro" id="IPR029026">
    <property type="entry name" value="tRNA_m1G_MTases_N"/>
</dbReference>
<evidence type="ECO:0000313" key="2">
    <source>
        <dbReference type="EMBL" id="MCJ8499441.1"/>
    </source>
</evidence>
<dbReference type="InterPro" id="IPR019230">
    <property type="entry name" value="RNA_MeTrfase_C_dom"/>
</dbReference>
<evidence type="ECO:0000313" key="3">
    <source>
        <dbReference type="Proteomes" id="UP001165427"/>
    </source>
</evidence>
<reference evidence="2" key="1">
    <citation type="submission" date="2022-04" db="EMBL/GenBank/DDBJ databases">
        <title>Desulfatitalea alkaliphila sp. nov., a novel anaerobic sulfate-reducing bacterium isolated from terrestrial mud volcano, Taman Peninsula, Russia.</title>
        <authorList>
            <person name="Khomyakova M.A."/>
            <person name="Merkel A.Y."/>
            <person name="Slobodkin A.I."/>
        </authorList>
    </citation>
    <scope>NUCLEOTIDE SEQUENCE</scope>
    <source>
        <strain evidence="2">M08but</strain>
    </source>
</reference>
<dbReference type="AlphaFoldDB" id="A0AA41UJJ5"/>
<keyword evidence="2" id="KW-0489">Methyltransferase</keyword>
<evidence type="ECO:0000259" key="1">
    <source>
        <dbReference type="Pfam" id="PF09936"/>
    </source>
</evidence>
<comment type="caution">
    <text evidence="2">The sequence shown here is derived from an EMBL/GenBank/DDBJ whole genome shotgun (WGS) entry which is preliminary data.</text>
</comment>
<keyword evidence="3" id="KW-1185">Reference proteome</keyword>
<proteinExistence type="predicted"/>
<dbReference type="GO" id="GO:0008168">
    <property type="term" value="F:methyltransferase activity"/>
    <property type="evidence" value="ECO:0007669"/>
    <property type="project" value="UniProtKB-KW"/>
</dbReference>
<feature type="domain" description="tRNA (guanine-N(1)-)-methyltransferase C-terminal" evidence="1">
    <location>
        <begin position="1"/>
        <end position="178"/>
    </location>
</feature>
<keyword evidence="2" id="KW-0808">Transferase</keyword>
<dbReference type="Proteomes" id="UP001165427">
    <property type="component" value="Unassembled WGS sequence"/>
</dbReference>
<protein>
    <submittedName>
        <fullName evidence="2">RNA methyltransferase</fullName>
    </submittedName>
</protein>
<organism evidence="2 3">
    <name type="scientific">Desulfatitalea alkaliphila</name>
    <dbReference type="NCBI Taxonomy" id="2929485"/>
    <lineage>
        <taxon>Bacteria</taxon>
        <taxon>Pseudomonadati</taxon>
        <taxon>Thermodesulfobacteriota</taxon>
        <taxon>Desulfobacteria</taxon>
        <taxon>Desulfobacterales</taxon>
        <taxon>Desulfosarcinaceae</taxon>
        <taxon>Desulfatitalea</taxon>
    </lineage>
</organism>
<dbReference type="Pfam" id="PF09936">
    <property type="entry name" value="Methyltrn_RNA_4"/>
    <property type="match status" value="1"/>
</dbReference>
<dbReference type="RefSeq" id="WP_246902761.1">
    <property type="nucleotide sequence ID" value="NZ_JALJRB010000002.1"/>
</dbReference>
<dbReference type="SUPFAM" id="SSF75217">
    <property type="entry name" value="alpha/beta knot"/>
    <property type="match status" value="1"/>
</dbReference>
<dbReference type="GO" id="GO:0032259">
    <property type="term" value="P:methylation"/>
    <property type="evidence" value="ECO:0007669"/>
    <property type="project" value="UniProtKB-KW"/>
</dbReference>
<gene>
    <name evidence="2" type="ORF">MRX98_02555</name>
</gene>
<dbReference type="EMBL" id="JALJRB010000002">
    <property type="protein sequence ID" value="MCJ8499441.1"/>
    <property type="molecule type" value="Genomic_DNA"/>
</dbReference>
<dbReference type="Gene3D" id="3.40.1280.10">
    <property type="match status" value="1"/>
</dbReference>
<dbReference type="CDD" id="cd18085">
    <property type="entry name" value="TM1570-like"/>
    <property type="match status" value="1"/>
</dbReference>